<reference evidence="2 3" key="1">
    <citation type="submission" date="2015-11" db="EMBL/GenBank/DDBJ databases">
        <title>Genomes and virulence difference between two physiological races of Phytophthora nicotianae.</title>
        <authorList>
            <person name="Liu H."/>
            <person name="Ma X."/>
            <person name="Yu H."/>
            <person name="Fang D."/>
            <person name="Li Y."/>
            <person name="Wang X."/>
            <person name="Wang W."/>
            <person name="Dong Y."/>
            <person name="Xiao B."/>
        </authorList>
    </citation>
    <scope>NUCLEOTIDE SEQUENCE [LARGE SCALE GENOMIC DNA]</scope>
    <source>
        <strain evidence="3">race 1</strain>
    </source>
</reference>
<feature type="chain" id="PRO_5006941823" evidence="1">
    <location>
        <begin position="29"/>
        <end position="289"/>
    </location>
</feature>
<organism evidence="2 3">
    <name type="scientific">Phytophthora nicotianae</name>
    <name type="common">Potato buckeye rot agent</name>
    <name type="synonym">Phytophthora parasitica</name>
    <dbReference type="NCBI Taxonomy" id="4792"/>
    <lineage>
        <taxon>Eukaryota</taxon>
        <taxon>Sar</taxon>
        <taxon>Stramenopiles</taxon>
        <taxon>Oomycota</taxon>
        <taxon>Peronosporomycetes</taxon>
        <taxon>Peronosporales</taxon>
        <taxon>Peronosporaceae</taxon>
        <taxon>Phytophthora</taxon>
    </lineage>
</organism>
<dbReference type="EMBL" id="LNFP01000079">
    <property type="protein sequence ID" value="KUF98143.1"/>
    <property type="molecule type" value="Genomic_DNA"/>
</dbReference>
<protein>
    <submittedName>
        <fullName evidence="2">Kinesin protein</fullName>
    </submittedName>
</protein>
<accession>A0A0W8DP78</accession>
<dbReference type="AlphaFoldDB" id="A0A0W8DP78"/>
<evidence type="ECO:0000256" key="1">
    <source>
        <dbReference type="SAM" id="SignalP"/>
    </source>
</evidence>
<comment type="caution">
    <text evidence="2">The sequence shown here is derived from an EMBL/GenBank/DDBJ whole genome shotgun (WGS) entry which is preliminary data.</text>
</comment>
<feature type="signal peptide" evidence="1">
    <location>
        <begin position="1"/>
        <end position="28"/>
    </location>
</feature>
<keyword evidence="1" id="KW-0732">Signal</keyword>
<dbReference type="Proteomes" id="UP000054636">
    <property type="component" value="Unassembled WGS sequence"/>
</dbReference>
<proteinExistence type="predicted"/>
<name>A0A0W8DP78_PHYNI</name>
<evidence type="ECO:0000313" key="3">
    <source>
        <dbReference type="Proteomes" id="UP000054636"/>
    </source>
</evidence>
<sequence>MLVIERPGCYRTLLLILAAAFIAAATTAASIDFATAYHVINAKGANYKDGLPLIRPITNLGEKAIPITPAPMLSSQYQVTVALLGFDVNVVAKLIGAPECFSGSGRVGSLYGERSAFTYTSCSGCCSVHNNYAKFRVTGSGVAWTDAASREVVVRSGESIDLTATSSAYFNSIVDVYLGFHVVTPNQIFNLPTRAKWQILTRNCKYVEQAYQETCGGPCVQLDGCGNSNIALQQALGTSLACASGYESDPQSLVCSGPFEAQQDCDGTGIIKSHLFYNCSINCFTTTCT</sequence>
<evidence type="ECO:0000313" key="2">
    <source>
        <dbReference type="EMBL" id="KUF98143.1"/>
    </source>
</evidence>
<gene>
    <name evidence="2" type="ORF">AM588_10007932</name>
</gene>